<feature type="region of interest" description="Disordered" evidence="1">
    <location>
        <begin position="45"/>
        <end position="81"/>
    </location>
</feature>
<dbReference type="AlphaFoldDB" id="A0AAW0D0E9"/>
<feature type="region of interest" description="Disordered" evidence="1">
    <location>
        <begin position="136"/>
        <end position="170"/>
    </location>
</feature>
<evidence type="ECO:0000313" key="2">
    <source>
        <dbReference type="EMBL" id="KAK7044777.1"/>
    </source>
</evidence>
<dbReference type="EMBL" id="JAWWNJ010000011">
    <property type="protein sequence ID" value="KAK7044777.1"/>
    <property type="molecule type" value="Genomic_DNA"/>
</dbReference>
<gene>
    <name evidence="2" type="ORF">R3P38DRAFT_3177013</name>
</gene>
<proteinExistence type="predicted"/>
<evidence type="ECO:0000256" key="1">
    <source>
        <dbReference type="SAM" id="MobiDB-lite"/>
    </source>
</evidence>
<keyword evidence="3" id="KW-1185">Reference proteome</keyword>
<feature type="compositionally biased region" description="Pro residues" evidence="1">
    <location>
        <begin position="48"/>
        <end position="69"/>
    </location>
</feature>
<name>A0AAW0D0E9_9AGAR</name>
<feature type="compositionally biased region" description="Low complexity" evidence="1">
    <location>
        <begin position="70"/>
        <end position="80"/>
    </location>
</feature>
<comment type="caution">
    <text evidence="2">The sequence shown here is derived from an EMBL/GenBank/DDBJ whole genome shotgun (WGS) entry which is preliminary data.</text>
</comment>
<reference evidence="2 3" key="1">
    <citation type="journal article" date="2024" name="J Genomics">
        <title>Draft genome sequencing and assembly of Favolaschia claudopus CIRM-BRFM 2984 isolated from oak limbs.</title>
        <authorList>
            <person name="Navarro D."/>
            <person name="Drula E."/>
            <person name="Chaduli D."/>
            <person name="Cazenave R."/>
            <person name="Ahrendt S."/>
            <person name="Wang J."/>
            <person name="Lipzen A."/>
            <person name="Daum C."/>
            <person name="Barry K."/>
            <person name="Grigoriev I.V."/>
            <person name="Favel A."/>
            <person name="Rosso M.N."/>
            <person name="Martin F."/>
        </authorList>
    </citation>
    <scope>NUCLEOTIDE SEQUENCE [LARGE SCALE GENOMIC DNA]</scope>
    <source>
        <strain evidence="2 3">CIRM-BRFM 2984</strain>
    </source>
</reference>
<accession>A0AAW0D0E9</accession>
<organism evidence="2 3">
    <name type="scientific">Favolaschia claudopus</name>
    <dbReference type="NCBI Taxonomy" id="2862362"/>
    <lineage>
        <taxon>Eukaryota</taxon>
        <taxon>Fungi</taxon>
        <taxon>Dikarya</taxon>
        <taxon>Basidiomycota</taxon>
        <taxon>Agaricomycotina</taxon>
        <taxon>Agaricomycetes</taxon>
        <taxon>Agaricomycetidae</taxon>
        <taxon>Agaricales</taxon>
        <taxon>Marasmiineae</taxon>
        <taxon>Mycenaceae</taxon>
        <taxon>Favolaschia</taxon>
    </lineage>
</organism>
<protein>
    <submittedName>
        <fullName evidence="2">Uncharacterized protein</fullName>
    </submittedName>
</protein>
<sequence>MTRVCGTYRAPTDGIIDVSSSYDSSYQTEAFSELLGKVQLAIDRHSQTPPPFSLPTSPPEDGSPPPPPSSGASAATSTSSTHDHLLFPATTHHNTLAHLCPAPPHRSAASSRLLGAAIREADSYLCTATNRRFEHNAFPSRPVPTASAPSRVPDRRHHTDDVVSLPRLPPFRHPQPQTLRSFPSNLDPHLAAAAFLATLKTASVDTVVSASLFLRGHVTRHYLAMDRLPFARRSAVLFSRTLWSWLGSTVS</sequence>
<evidence type="ECO:0000313" key="3">
    <source>
        <dbReference type="Proteomes" id="UP001362999"/>
    </source>
</evidence>
<dbReference type="Proteomes" id="UP001362999">
    <property type="component" value="Unassembled WGS sequence"/>
</dbReference>